<reference evidence="1" key="1">
    <citation type="journal article" date="2013" name="J. Plant Res.">
        <title>Effect of fungi and light on seed germination of three Opuntia species from semiarid lands of central Mexico.</title>
        <authorList>
            <person name="Delgado-Sanchez P."/>
            <person name="Jimenez-Bremont J.F."/>
            <person name="Guerrero-Gonzalez Mde L."/>
            <person name="Flores J."/>
        </authorList>
    </citation>
    <scope>NUCLEOTIDE SEQUENCE</scope>
    <source>
        <tissue evidence="1">Cladode</tissue>
    </source>
</reference>
<dbReference type="EMBL" id="GISG01161171">
    <property type="protein sequence ID" value="MBA4649601.1"/>
    <property type="molecule type" value="Transcribed_RNA"/>
</dbReference>
<name>A0A7C9DRA9_OPUST</name>
<reference evidence="1" key="2">
    <citation type="submission" date="2020-07" db="EMBL/GenBank/DDBJ databases">
        <authorList>
            <person name="Vera ALvarez R."/>
            <person name="Arias-Moreno D.M."/>
            <person name="Jimenez-Jacinto V."/>
            <person name="Jimenez-Bremont J.F."/>
            <person name="Swaminathan K."/>
            <person name="Moose S.P."/>
            <person name="Guerrero-Gonzalez M.L."/>
            <person name="Marino-Ramirez L."/>
            <person name="Landsman D."/>
            <person name="Rodriguez-Kessler M."/>
            <person name="Delgado-Sanchez P."/>
        </authorList>
    </citation>
    <scope>NUCLEOTIDE SEQUENCE</scope>
    <source>
        <tissue evidence="1">Cladode</tissue>
    </source>
</reference>
<proteinExistence type="predicted"/>
<evidence type="ECO:0000313" key="1">
    <source>
        <dbReference type="EMBL" id="MBA4649601.1"/>
    </source>
</evidence>
<sequence length="105" mass="11855">MAYSQRLGGHGATYYEAEKEVVRGPGDSYSSEYRVEEYGNPSYPPGYRHNGGYATGVTEVVSYESNPGFPGHRHHHHPLGGATEVIEKREEIIYDNICDPYRRMC</sequence>
<dbReference type="AlphaFoldDB" id="A0A7C9DRA9"/>
<organism evidence="1">
    <name type="scientific">Opuntia streptacantha</name>
    <name type="common">Prickly pear cactus</name>
    <name type="synonym">Opuntia cardona</name>
    <dbReference type="NCBI Taxonomy" id="393608"/>
    <lineage>
        <taxon>Eukaryota</taxon>
        <taxon>Viridiplantae</taxon>
        <taxon>Streptophyta</taxon>
        <taxon>Embryophyta</taxon>
        <taxon>Tracheophyta</taxon>
        <taxon>Spermatophyta</taxon>
        <taxon>Magnoliopsida</taxon>
        <taxon>eudicotyledons</taxon>
        <taxon>Gunneridae</taxon>
        <taxon>Pentapetalae</taxon>
        <taxon>Caryophyllales</taxon>
        <taxon>Cactineae</taxon>
        <taxon>Cactaceae</taxon>
        <taxon>Opuntioideae</taxon>
        <taxon>Opuntia</taxon>
    </lineage>
</organism>
<protein>
    <submittedName>
        <fullName evidence="1">Uncharacterized protein</fullName>
    </submittedName>
</protein>
<accession>A0A7C9DRA9</accession>